<organism evidence="2 3">
    <name type="scientific">Clostridium yunnanense</name>
    <dbReference type="NCBI Taxonomy" id="2800325"/>
    <lineage>
        <taxon>Bacteria</taxon>
        <taxon>Bacillati</taxon>
        <taxon>Bacillota</taxon>
        <taxon>Clostridia</taxon>
        <taxon>Eubacteriales</taxon>
        <taxon>Clostridiaceae</taxon>
        <taxon>Clostridium</taxon>
    </lineage>
</organism>
<protein>
    <submittedName>
        <fullName evidence="2">Uncharacterized protein</fullName>
    </submittedName>
</protein>
<reference evidence="3" key="1">
    <citation type="submission" date="2021-01" db="EMBL/GenBank/DDBJ databases">
        <title>Genome public.</title>
        <authorList>
            <person name="Liu C."/>
            <person name="Sun Q."/>
        </authorList>
    </citation>
    <scope>NUCLEOTIDE SEQUENCE [LARGE SCALE GENOMIC DNA]</scope>
    <source>
        <strain evidence="3">YIM B02505</strain>
    </source>
</reference>
<evidence type="ECO:0000313" key="3">
    <source>
        <dbReference type="Proteomes" id="UP000596739"/>
    </source>
</evidence>
<dbReference type="Proteomes" id="UP000596739">
    <property type="component" value="Unassembled WGS sequence"/>
</dbReference>
<proteinExistence type="predicted"/>
<gene>
    <name evidence="2" type="ORF">JHL18_03950</name>
</gene>
<keyword evidence="3" id="KW-1185">Reference proteome</keyword>
<feature type="signal peptide" evidence="1">
    <location>
        <begin position="1"/>
        <end position="28"/>
    </location>
</feature>
<dbReference type="PANTHER" id="PTHR12631:SF10">
    <property type="entry name" value="BETA-XYLOSIDASE-LIKE PROTEIN-RELATED"/>
    <property type="match status" value="1"/>
</dbReference>
<dbReference type="Gene3D" id="3.20.20.80">
    <property type="entry name" value="Glycosidases"/>
    <property type="match status" value="1"/>
</dbReference>
<keyword evidence="1" id="KW-0732">Signal</keyword>
<feature type="chain" id="PRO_5046698685" evidence="1">
    <location>
        <begin position="29"/>
        <end position="1117"/>
    </location>
</feature>
<comment type="caution">
    <text evidence="2">The sequence shown here is derived from an EMBL/GenBank/DDBJ whole genome shotgun (WGS) entry which is preliminary data.</text>
</comment>
<dbReference type="InterPro" id="IPR051923">
    <property type="entry name" value="Glycosyl_Hydrolase_39"/>
</dbReference>
<dbReference type="RefSeq" id="WP_200266354.1">
    <property type="nucleotide sequence ID" value="NZ_JAENHN010000010.1"/>
</dbReference>
<dbReference type="InterPro" id="IPR017853">
    <property type="entry name" value="GH"/>
</dbReference>
<accession>A0ABS1EK97</accession>
<dbReference type="SUPFAM" id="SSF51445">
    <property type="entry name" value="(Trans)glycosidases"/>
    <property type="match status" value="1"/>
</dbReference>
<dbReference type="PANTHER" id="PTHR12631">
    <property type="entry name" value="ALPHA-L-IDURONIDASE"/>
    <property type="match status" value="1"/>
</dbReference>
<evidence type="ECO:0000256" key="1">
    <source>
        <dbReference type="SAM" id="SignalP"/>
    </source>
</evidence>
<evidence type="ECO:0000313" key="2">
    <source>
        <dbReference type="EMBL" id="MBK1809793.1"/>
    </source>
</evidence>
<sequence length="1117" mass="125433">MKNSTLKKTAIGICFAFAIMLPSIPVKAQTVSQESKLIPLKASNIYDEVIAFYDADYITKASILVDEQDKVPQTQEEKLNQELKANTWVPTMKKEYAPISCYIDLGTEFKITAISYYDTYGISSLDFSSGTPFHWQKIATRQTDSYLNWSKIDLKDSDVVSRYLQIKCDDCNSGISEIAIYGYQVGADPVVKEDNSNNKPNFNITADKFIGINAFIDDPLNVMKVAGTVREYHNFGWSGNDGSKLQISPSAAGGGWNFDEYYRKLNDAGVDVFPCIQGNADYILGDNTKYESSNNKPIKKGADATLPASYYDHASVMYQYAARYGHTAVDQSTLKLAENQEKKTGLGLINYYENANEPNMDWEGRDSYFSPYEFAAMCSADYDGHEGTLGKDAGVKNADKSAKLVMGGLAGSSNFINYVNLMKSWFENNRSDKKFAADVLNFHEYFGNVNPEKADMKGKLSNIVKWRNNNLPDKELWLTEFGWDTNSTSTIAAPSKEAQANWLVRGYLAAMAAGIDRTTMYMLRDANPYGYGNYGSSGLVGEKGSWEPKTSWYYVYTMKDTLKGMVFDKVITEAPNLYIYKFVDPNNSSKECYAVWSPTADGSKIEDYKLNIGNKSKASLVTMDDNYSDGLRSQLNIKDSTVTLEVTERPSFVLVTDGAVAPVEPTSTRIDMAPSSVFSENNEVLEQYKHLVDEQQKLPIGYAGLLKNQLTTKAEALWPLSRFPLTGYIDLGKTYKITHVGFYDSTGQGLMKLTGGTPDSWNKESFLDYDFYNYNSWQVRDVDITTRYIKLDKFDNSECYELAFYGYPIEQQQDNNKNLIKLGTNNVYGNKNVVSSFKALFDEQSLVPTNSTLSLENSFKSNWIELWNLPIIYDGYIDLGGFYDVSNIAFYDSNGVGKLTFYSGEPGKWNKVLEDGLDRYNEWVNKGLSGVKTRYVKIEKENNAGMGEIAFYGTAIGDGGVSENFIKGIYEIREDKDSKIKIEDSMINTEQPLLTSFKTLFDEADKVPVYSDMLLEDELSSGWKPVDNFQGNMKATINLGGKYKITHIGFYDTNGIGSLKVYSGSENNWSLAFEDGLDSYNTWKIKDVNLETQYINLEKLDNAGIGEIAIYGYKIEN</sequence>
<name>A0ABS1EK97_9CLOT</name>
<dbReference type="EMBL" id="JAENHN010000010">
    <property type="protein sequence ID" value="MBK1809793.1"/>
    <property type="molecule type" value="Genomic_DNA"/>
</dbReference>